<dbReference type="AlphaFoldDB" id="Q7T0L1"/>
<proteinExistence type="evidence at transcript level"/>
<dbReference type="Gene3D" id="4.10.260.30">
    <property type="entry name" value="Apolipoprotein C-I"/>
    <property type="match status" value="1"/>
</dbReference>
<dbReference type="EMBL" id="AY129307">
    <property type="protein sequence ID" value="AAN02166.1"/>
    <property type="molecule type" value="mRNA"/>
</dbReference>
<protein>
    <submittedName>
        <fullName evidence="1">Gastrula specific embryonic protein 1</fullName>
    </submittedName>
</protein>
<name>Q7T0L1_EPICO</name>
<accession>Q7T0L1</accession>
<dbReference type="GO" id="GO:0006869">
    <property type="term" value="P:lipid transport"/>
    <property type="evidence" value="ECO:0007669"/>
    <property type="project" value="UniProtKB-KW"/>
</dbReference>
<gene>
    <name evidence="1" type="primary">ge1</name>
</gene>
<dbReference type="GO" id="GO:0042157">
    <property type="term" value="P:lipoprotein metabolic process"/>
    <property type="evidence" value="ECO:0007669"/>
    <property type="project" value="InterPro"/>
</dbReference>
<reference evidence="1" key="1">
    <citation type="submission" date="2002-07" db="EMBL/GenBank/DDBJ databases">
        <title>Cloning and sequencing of gastrula specific embryonic gene 1 in Epinephelus coioides.</title>
        <authorList>
            <person name="Zhou L."/>
            <person name="Gui J.F."/>
        </authorList>
    </citation>
    <scope>NUCLEOTIDE SEQUENCE</scope>
</reference>
<organism evidence="1">
    <name type="scientific">Epinephelus coioides</name>
    <name type="common">Orange-spotted grouper</name>
    <name type="synonym">Epinephelus nebulosus</name>
    <dbReference type="NCBI Taxonomy" id="94232"/>
    <lineage>
        <taxon>Eukaryota</taxon>
        <taxon>Metazoa</taxon>
        <taxon>Chordata</taxon>
        <taxon>Craniata</taxon>
        <taxon>Vertebrata</taxon>
        <taxon>Euteleostomi</taxon>
        <taxon>Actinopterygii</taxon>
        <taxon>Neopterygii</taxon>
        <taxon>Teleostei</taxon>
        <taxon>Neoteleostei</taxon>
        <taxon>Acanthomorphata</taxon>
        <taxon>Eupercaria</taxon>
        <taxon>Perciformes</taxon>
        <taxon>Serranoidei</taxon>
        <taxon>Serranidae</taxon>
        <taxon>Epinephelinae</taxon>
        <taxon>Epinephelini</taxon>
        <taxon>Epinephelus</taxon>
    </lineage>
</organism>
<sequence>MLALVAYTEAQEETFEQKFAKLTEQVTQVGQNLGERLKTGFDDIQTSDFATNSKARLNEFFEWMKTKVQDLNN</sequence>
<evidence type="ECO:0000313" key="1">
    <source>
        <dbReference type="EMBL" id="AAN02166.1"/>
    </source>
</evidence>
<dbReference type="GO" id="GO:0005576">
    <property type="term" value="C:extracellular region"/>
    <property type="evidence" value="ECO:0007669"/>
    <property type="project" value="UniProtKB-SubCell"/>
</dbReference>
<dbReference type="InterPro" id="IPR043081">
    <property type="entry name" value="ApoC-1_sf"/>
</dbReference>